<dbReference type="RefSeq" id="WP_115861634.1">
    <property type="nucleotide sequence ID" value="NZ_QTSU01000004.1"/>
</dbReference>
<sequence length="86" mass="9404">MRALFIGGTVDNSELDLDGAQPPVHYPENTGGGQPRYRLHHIGRRDGAVVYAVYAPSELPDAEVERIAKERGYARRFHADASEAAA</sequence>
<dbReference type="AlphaFoldDB" id="A0A371JXA8"/>
<dbReference type="Proteomes" id="UP000264492">
    <property type="component" value="Unassembled WGS sequence"/>
</dbReference>
<keyword evidence="2" id="KW-1185">Reference proteome</keyword>
<organism evidence="1 2">
    <name type="scientific">Lysobacter silvisoli</name>
    <dbReference type="NCBI Taxonomy" id="2293254"/>
    <lineage>
        <taxon>Bacteria</taxon>
        <taxon>Pseudomonadati</taxon>
        <taxon>Pseudomonadota</taxon>
        <taxon>Gammaproteobacteria</taxon>
        <taxon>Lysobacterales</taxon>
        <taxon>Lysobacteraceae</taxon>
        <taxon>Lysobacter</taxon>
    </lineage>
</organism>
<accession>A0A371JXA8</accession>
<evidence type="ECO:0000313" key="1">
    <source>
        <dbReference type="EMBL" id="RDZ26290.1"/>
    </source>
</evidence>
<protein>
    <submittedName>
        <fullName evidence="1">Uncharacterized protein</fullName>
    </submittedName>
</protein>
<gene>
    <name evidence="1" type="ORF">DX914_18675</name>
</gene>
<reference evidence="1 2" key="1">
    <citation type="submission" date="2018-08" db="EMBL/GenBank/DDBJ databases">
        <title>Lysobacter sp. zong2l5, whole genome shotgun sequence.</title>
        <authorList>
            <person name="Zhang X."/>
            <person name="Feng G."/>
            <person name="Zhu H."/>
        </authorList>
    </citation>
    <scope>NUCLEOTIDE SEQUENCE [LARGE SCALE GENOMIC DNA]</scope>
    <source>
        <strain evidence="2">zong2l5</strain>
    </source>
</reference>
<comment type="caution">
    <text evidence="1">The sequence shown here is derived from an EMBL/GenBank/DDBJ whole genome shotgun (WGS) entry which is preliminary data.</text>
</comment>
<name>A0A371JXA8_9GAMM</name>
<dbReference type="EMBL" id="QTSU01000004">
    <property type="protein sequence ID" value="RDZ26290.1"/>
    <property type="molecule type" value="Genomic_DNA"/>
</dbReference>
<evidence type="ECO:0000313" key="2">
    <source>
        <dbReference type="Proteomes" id="UP000264492"/>
    </source>
</evidence>
<dbReference type="OrthoDB" id="6024827at2"/>
<proteinExistence type="predicted"/>